<sequence>MTDHPPVDPTRMNPQSMEPVLDDLFMAARAARPVPDADLMARILGDAADLTVVTTLAPPPRASMWHRLRRGIADLVPGGMPGVASLTTCALGGVLIGYAGLGDLPLLAGLELIQGQGVVTLDSGVFDEDVYYLSTEDGA</sequence>
<reference evidence="1 2" key="1">
    <citation type="submission" date="2020-03" db="EMBL/GenBank/DDBJ databases">
        <title>Complete genome sequence of Monaibacterium sp. ALG8 with diverse plasmids.</title>
        <authorList>
            <person name="Sun C."/>
        </authorList>
    </citation>
    <scope>NUCLEOTIDE SEQUENCE [LARGE SCALE GENOMIC DNA]</scope>
    <source>
        <strain evidence="1 2">ALG8</strain>
    </source>
</reference>
<keyword evidence="2" id="KW-1185">Reference proteome</keyword>
<proteinExistence type="predicted"/>
<dbReference type="AlphaFoldDB" id="A0A6G7VLK0"/>
<protein>
    <submittedName>
        <fullName evidence="1">Uncharacterized protein</fullName>
    </submittedName>
</protein>
<evidence type="ECO:0000313" key="2">
    <source>
        <dbReference type="Proteomes" id="UP000500791"/>
    </source>
</evidence>
<dbReference type="Proteomes" id="UP000500791">
    <property type="component" value="Chromosome"/>
</dbReference>
<name>A0A6G7VLK0_9RHOB</name>
<gene>
    <name evidence="1" type="ORF">G8E03_08565</name>
</gene>
<organism evidence="1 2">
    <name type="scientific">Pontivivens nitratireducens</name>
    <dbReference type="NCBI Taxonomy" id="2758038"/>
    <lineage>
        <taxon>Bacteria</taxon>
        <taxon>Pseudomonadati</taxon>
        <taxon>Pseudomonadota</taxon>
        <taxon>Alphaproteobacteria</taxon>
        <taxon>Rhodobacterales</taxon>
        <taxon>Paracoccaceae</taxon>
        <taxon>Pontivivens</taxon>
    </lineage>
</organism>
<evidence type="ECO:0000313" key="1">
    <source>
        <dbReference type="EMBL" id="QIK40812.1"/>
    </source>
</evidence>
<dbReference type="RefSeq" id="WP_166190678.1">
    <property type="nucleotide sequence ID" value="NZ_CP049811.1"/>
</dbReference>
<dbReference type="KEGG" id="mon:G8E03_08565"/>
<accession>A0A6G7VLK0</accession>
<dbReference type="EMBL" id="CP049811">
    <property type="protein sequence ID" value="QIK40812.1"/>
    <property type="molecule type" value="Genomic_DNA"/>
</dbReference>